<dbReference type="Pfam" id="PF23086">
    <property type="entry name" value="Tudor_Coilin"/>
    <property type="match status" value="1"/>
</dbReference>
<feature type="compositionally biased region" description="Low complexity" evidence="1">
    <location>
        <begin position="306"/>
        <end position="316"/>
    </location>
</feature>
<dbReference type="EMBL" id="KQ241800">
    <property type="protein sequence ID" value="KNC83928.1"/>
    <property type="molecule type" value="Genomic_DNA"/>
</dbReference>
<feature type="compositionally biased region" description="Polar residues" evidence="1">
    <location>
        <begin position="317"/>
        <end position="332"/>
    </location>
</feature>
<proteinExistence type="predicted"/>
<evidence type="ECO:0000259" key="2">
    <source>
        <dbReference type="Pfam" id="PF23086"/>
    </source>
</evidence>
<dbReference type="GO" id="GO:0030619">
    <property type="term" value="F:U1 snRNA binding"/>
    <property type="evidence" value="ECO:0007669"/>
    <property type="project" value="TreeGrafter"/>
</dbReference>
<dbReference type="GO" id="GO:0030620">
    <property type="term" value="F:U2 snRNA binding"/>
    <property type="evidence" value="ECO:0007669"/>
    <property type="project" value="TreeGrafter"/>
</dbReference>
<feature type="compositionally biased region" description="Basic and acidic residues" evidence="1">
    <location>
        <begin position="372"/>
        <end position="383"/>
    </location>
</feature>
<dbReference type="RefSeq" id="XP_014157830.1">
    <property type="nucleotide sequence ID" value="XM_014302355.1"/>
</dbReference>
<dbReference type="GeneID" id="25904347"/>
<feature type="region of interest" description="Disordered" evidence="1">
    <location>
        <begin position="300"/>
        <end position="390"/>
    </location>
</feature>
<feature type="compositionally biased region" description="Polar residues" evidence="1">
    <location>
        <begin position="462"/>
        <end position="483"/>
    </location>
</feature>
<dbReference type="eggNOG" id="ENOG502SF1H">
    <property type="taxonomic scope" value="Eukaryota"/>
</dbReference>
<feature type="compositionally biased region" description="Basic and acidic residues" evidence="1">
    <location>
        <begin position="484"/>
        <end position="493"/>
    </location>
</feature>
<accession>A0A0L0G6R6</accession>
<dbReference type="Proteomes" id="UP000054560">
    <property type="component" value="Unassembled WGS sequence"/>
</dbReference>
<dbReference type="OrthoDB" id="74813at2759"/>
<dbReference type="GO" id="GO:0015030">
    <property type="term" value="C:Cajal body"/>
    <property type="evidence" value="ECO:0007669"/>
    <property type="project" value="TreeGrafter"/>
</dbReference>
<dbReference type="InterPro" id="IPR056398">
    <property type="entry name" value="Tudor_Coilin"/>
</dbReference>
<feature type="region of interest" description="Disordered" evidence="1">
    <location>
        <begin position="423"/>
        <end position="493"/>
    </location>
</feature>
<dbReference type="GO" id="GO:0000387">
    <property type="term" value="P:spliceosomal snRNP assembly"/>
    <property type="evidence" value="ECO:0007669"/>
    <property type="project" value="TreeGrafter"/>
</dbReference>
<feature type="region of interest" description="Disordered" evidence="1">
    <location>
        <begin position="520"/>
        <end position="541"/>
    </location>
</feature>
<feature type="compositionally biased region" description="Basic residues" evidence="1">
    <location>
        <begin position="339"/>
        <end position="352"/>
    </location>
</feature>
<name>A0A0L0G6R6_9EUKA</name>
<feature type="domain" description="Coilin tudor" evidence="2">
    <location>
        <begin position="591"/>
        <end position="646"/>
    </location>
</feature>
<evidence type="ECO:0000313" key="3">
    <source>
        <dbReference type="EMBL" id="KNC83928.1"/>
    </source>
</evidence>
<reference evidence="3 4" key="1">
    <citation type="submission" date="2011-02" db="EMBL/GenBank/DDBJ databases">
        <title>The Genome Sequence of Sphaeroforma arctica JP610.</title>
        <authorList>
            <consortium name="The Broad Institute Genome Sequencing Platform"/>
            <person name="Russ C."/>
            <person name="Cuomo C."/>
            <person name="Young S.K."/>
            <person name="Zeng Q."/>
            <person name="Gargeya S."/>
            <person name="Alvarado L."/>
            <person name="Berlin A."/>
            <person name="Chapman S.B."/>
            <person name="Chen Z."/>
            <person name="Freedman E."/>
            <person name="Gellesch M."/>
            <person name="Goldberg J."/>
            <person name="Griggs A."/>
            <person name="Gujja S."/>
            <person name="Heilman E."/>
            <person name="Heiman D."/>
            <person name="Howarth C."/>
            <person name="Mehta T."/>
            <person name="Neiman D."/>
            <person name="Pearson M."/>
            <person name="Roberts A."/>
            <person name="Saif S."/>
            <person name="Shea T."/>
            <person name="Shenoy N."/>
            <person name="Sisk P."/>
            <person name="Stolte C."/>
            <person name="Sykes S."/>
            <person name="White J."/>
            <person name="Yandava C."/>
            <person name="Burger G."/>
            <person name="Gray M.W."/>
            <person name="Holland P.W.H."/>
            <person name="King N."/>
            <person name="Lang F.B.F."/>
            <person name="Roger A.J."/>
            <person name="Ruiz-Trillo I."/>
            <person name="Haas B."/>
            <person name="Nusbaum C."/>
            <person name="Birren B."/>
        </authorList>
    </citation>
    <scope>NUCLEOTIDE SEQUENCE [LARGE SCALE GENOMIC DNA]</scope>
    <source>
        <strain evidence="3 4">JP610</strain>
    </source>
</reference>
<dbReference type="InterPro" id="IPR024822">
    <property type="entry name" value="Coilin"/>
</dbReference>
<protein>
    <recommendedName>
        <fullName evidence="2">Coilin tudor domain-containing protein</fullName>
    </recommendedName>
</protein>
<dbReference type="PANTHER" id="PTHR15197">
    <property type="entry name" value="COILIN P80"/>
    <property type="match status" value="1"/>
</dbReference>
<organism evidence="3 4">
    <name type="scientific">Sphaeroforma arctica JP610</name>
    <dbReference type="NCBI Taxonomy" id="667725"/>
    <lineage>
        <taxon>Eukaryota</taxon>
        <taxon>Ichthyosporea</taxon>
        <taxon>Ichthyophonida</taxon>
        <taxon>Sphaeroforma</taxon>
    </lineage>
</organism>
<feature type="compositionally biased region" description="Basic residues" evidence="1">
    <location>
        <begin position="437"/>
        <end position="453"/>
    </location>
</feature>
<feature type="compositionally biased region" description="Polar residues" evidence="1">
    <location>
        <begin position="524"/>
        <end position="541"/>
    </location>
</feature>
<sequence>MDQLVPRDVRVRLLGIVNNTHIKQWHIVDTQLYNTISTLAASIYADVVSPHIAHSTSAHEPQNINTRDSQNGSATPRSQYVTQLYQGGRGTDAVINVRVSLSMDGYLLPPYQPTTLLRDGDLVQFDIVQLQGQPHERDTQLLGTADTEADTHTQTLHTIKGPRISAQHNTSQNKECTPGLQLALSTLIPSLAVASIGHAMSGSGSQSIDTHDSTTVDSELLAGGDQADALEKLKGKRKRGRKRTKSNTASTHTADMPLAEGTKALTNGTTTPHVRSPVEQSIEQGVSAVDMVMNVVSSTINHTEGEGTIDTEGGNTDATTNEASAGTETAGDNPTAGAKKSRRRSRKSKKASKAVDGDEAASIGESAAVGSEMKDDAIPKSKQLEVATSTSVELFDTEKKDKASKGVCSTAAVPGVDVAVSSVEATECNSEGTQEKKSKKRKRSSKRSHKTKKARPEATEDTLASDQPAINTSNETGANQNTQHDIDMRGSDEAPHTRFTAATQGVSSNKEVAVTTKEVGLEGSMSSDTSKENTQYSSLRSSKGTIGGVSGTVIPVVTTEIPVSTAATSRGGVWDNTADAGESGVHKKPRVVYDKLPALEGKPRKGDVLVFKMMEMDANYCPGLSKFKEGTVSEYDVASDTAVLKLRNHGNKNKHINPYADPDNWYYHSDEPRDRFDMGDEFAVDGVVEGMEDEIITTMAALMDVRLIS</sequence>
<gene>
    <name evidence="3" type="ORF">SARC_03843</name>
</gene>
<keyword evidence="4" id="KW-1185">Reference proteome</keyword>
<feature type="compositionally biased region" description="Polar residues" evidence="1">
    <location>
        <begin position="264"/>
        <end position="279"/>
    </location>
</feature>
<feature type="compositionally biased region" description="Basic residues" evidence="1">
    <location>
        <begin position="234"/>
        <end position="245"/>
    </location>
</feature>
<feature type="compositionally biased region" description="Polar residues" evidence="1">
    <location>
        <begin position="423"/>
        <end position="432"/>
    </location>
</feature>
<dbReference type="AlphaFoldDB" id="A0A0L0G6R6"/>
<feature type="region of interest" description="Disordered" evidence="1">
    <location>
        <begin position="54"/>
        <end position="75"/>
    </location>
</feature>
<evidence type="ECO:0000256" key="1">
    <source>
        <dbReference type="SAM" id="MobiDB-lite"/>
    </source>
</evidence>
<feature type="region of interest" description="Disordered" evidence="1">
    <location>
        <begin position="219"/>
        <end position="279"/>
    </location>
</feature>
<evidence type="ECO:0000313" key="4">
    <source>
        <dbReference type="Proteomes" id="UP000054560"/>
    </source>
</evidence>
<dbReference type="PANTHER" id="PTHR15197:SF0">
    <property type="entry name" value="COILIN"/>
    <property type="match status" value="1"/>
</dbReference>